<sequence>MINFQEFPSPNFDDLKGILRGEKEPERVHFVEFTVDPEMIIYILENYTEESIPPLTRENRVEHMDKLIDFYSMLGYDSVNIGGLDCFRNLPEFRARILKDTADLSRGERTWVEEGGGIIKDWKDFEEIKWDDIKPDLNLIDKARKELPEGMKLTVWSSLFEVILERFFGYEDLFKFSVQKPNLVEAVFEKWGEKVYEWYKRAVEYSEVGAFFHADDLGYKNNTMLSPQFLRKNVFPWFKKYVDLAHENDLMYWYHCCGNALSVMEDLIKDVNIDAFHSFQDQIMPVSEFINRYGDRVAALGGIDVDKLARMNTSELRKYVQKTLKDCMPGKYALGSGNSVTNYVPPENYIAMLEEALKWR</sequence>
<accession>A0A133V3U3</accession>
<comment type="caution">
    <text evidence="2">The sequence shown here is derived from an EMBL/GenBank/DDBJ whole genome shotgun (WGS) entry which is preliminary data.</text>
</comment>
<organism evidence="2 3">
    <name type="scientific">candidate division MSBL1 archaeon SCGC-AAA259O05</name>
    <dbReference type="NCBI Taxonomy" id="1698271"/>
    <lineage>
        <taxon>Archaea</taxon>
        <taxon>Methanobacteriati</taxon>
        <taxon>Methanobacteriota</taxon>
        <taxon>candidate division MSBL1</taxon>
    </lineage>
</organism>
<dbReference type="InterPro" id="IPR000257">
    <property type="entry name" value="Uroporphyrinogen_deCOase"/>
</dbReference>
<dbReference type="AlphaFoldDB" id="A0A133V3U3"/>
<gene>
    <name evidence="2" type="ORF">AKJ41_02730</name>
</gene>
<dbReference type="Gene3D" id="3.20.20.210">
    <property type="match status" value="1"/>
</dbReference>
<dbReference type="PANTHER" id="PTHR47099:SF1">
    <property type="entry name" value="METHYLCOBAMIDE:COM METHYLTRANSFERASE MTBA"/>
    <property type="match status" value="1"/>
</dbReference>
<dbReference type="GO" id="GO:0004853">
    <property type="term" value="F:uroporphyrinogen decarboxylase activity"/>
    <property type="evidence" value="ECO:0007669"/>
    <property type="project" value="InterPro"/>
</dbReference>
<dbReference type="GO" id="GO:0006779">
    <property type="term" value="P:porphyrin-containing compound biosynthetic process"/>
    <property type="evidence" value="ECO:0007669"/>
    <property type="project" value="InterPro"/>
</dbReference>
<feature type="domain" description="Uroporphyrinogen decarboxylase (URO-D)" evidence="1">
    <location>
        <begin position="169"/>
        <end position="356"/>
    </location>
</feature>
<dbReference type="Pfam" id="PF01208">
    <property type="entry name" value="URO-D"/>
    <property type="match status" value="1"/>
</dbReference>
<dbReference type="Proteomes" id="UP000070344">
    <property type="component" value="Unassembled WGS sequence"/>
</dbReference>
<dbReference type="EMBL" id="LHXV01000026">
    <property type="protein sequence ID" value="KXB01105.1"/>
    <property type="molecule type" value="Genomic_DNA"/>
</dbReference>
<name>A0A133V3U3_9EURY</name>
<dbReference type="InterPro" id="IPR052024">
    <property type="entry name" value="Methanogen_methyltrans"/>
</dbReference>
<reference evidence="2 3" key="1">
    <citation type="journal article" date="2016" name="Sci. Rep.">
        <title>Metabolic traits of an uncultured archaeal lineage -MSBL1- from brine pools of the Red Sea.</title>
        <authorList>
            <person name="Mwirichia R."/>
            <person name="Alam I."/>
            <person name="Rashid M."/>
            <person name="Vinu M."/>
            <person name="Ba-Alawi W."/>
            <person name="Anthony Kamau A."/>
            <person name="Kamanda Ngugi D."/>
            <person name="Goker M."/>
            <person name="Klenk H.P."/>
            <person name="Bajic V."/>
            <person name="Stingl U."/>
        </authorList>
    </citation>
    <scope>NUCLEOTIDE SEQUENCE [LARGE SCALE GENOMIC DNA]</scope>
    <source>
        <strain evidence="2">SCGC-AAA259O05</strain>
    </source>
</reference>
<dbReference type="InterPro" id="IPR038071">
    <property type="entry name" value="UROD/MetE-like_sf"/>
</dbReference>
<evidence type="ECO:0000313" key="3">
    <source>
        <dbReference type="Proteomes" id="UP000070344"/>
    </source>
</evidence>
<dbReference type="SUPFAM" id="SSF51726">
    <property type="entry name" value="UROD/MetE-like"/>
    <property type="match status" value="1"/>
</dbReference>
<evidence type="ECO:0000259" key="1">
    <source>
        <dbReference type="Pfam" id="PF01208"/>
    </source>
</evidence>
<keyword evidence="3" id="KW-1185">Reference proteome</keyword>
<dbReference type="PANTHER" id="PTHR47099">
    <property type="entry name" value="METHYLCOBAMIDE:COM METHYLTRANSFERASE MTBA"/>
    <property type="match status" value="1"/>
</dbReference>
<proteinExistence type="predicted"/>
<evidence type="ECO:0000313" key="2">
    <source>
        <dbReference type="EMBL" id="KXB01105.1"/>
    </source>
</evidence>
<protein>
    <recommendedName>
        <fullName evidence="1">Uroporphyrinogen decarboxylase (URO-D) domain-containing protein</fullName>
    </recommendedName>
</protein>